<proteinExistence type="predicted"/>
<keyword evidence="1" id="KW-1133">Transmembrane helix</keyword>
<protein>
    <submittedName>
        <fullName evidence="2">Uncharacterized protein</fullName>
    </submittedName>
</protein>
<evidence type="ECO:0000313" key="2">
    <source>
        <dbReference type="EMBL" id="CAD2185785.1"/>
    </source>
</evidence>
<reference evidence="2 3" key="1">
    <citation type="submission" date="2020-08" db="EMBL/GenBank/DDBJ databases">
        <authorList>
            <person name="Koutsovoulos G."/>
            <person name="Danchin GJ E."/>
        </authorList>
    </citation>
    <scope>NUCLEOTIDE SEQUENCE [LARGE SCALE GENOMIC DNA]</scope>
</reference>
<feature type="transmembrane region" description="Helical" evidence="1">
    <location>
        <begin position="51"/>
        <end position="73"/>
    </location>
</feature>
<dbReference type="Proteomes" id="UP000580250">
    <property type="component" value="Unassembled WGS sequence"/>
</dbReference>
<organism evidence="2 3">
    <name type="scientific">Meloidogyne enterolobii</name>
    <name type="common">Root-knot nematode worm</name>
    <name type="synonym">Meloidogyne mayaguensis</name>
    <dbReference type="NCBI Taxonomy" id="390850"/>
    <lineage>
        <taxon>Eukaryota</taxon>
        <taxon>Metazoa</taxon>
        <taxon>Ecdysozoa</taxon>
        <taxon>Nematoda</taxon>
        <taxon>Chromadorea</taxon>
        <taxon>Rhabditida</taxon>
        <taxon>Tylenchina</taxon>
        <taxon>Tylenchomorpha</taxon>
        <taxon>Tylenchoidea</taxon>
        <taxon>Meloidogynidae</taxon>
        <taxon>Meloidogyninae</taxon>
        <taxon>Meloidogyne</taxon>
    </lineage>
</organism>
<dbReference type="OrthoDB" id="5820127at2759"/>
<feature type="transmembrane region" description="Helical" evidence="1">
    <location>
        <begin position="12"/>
        <end position="31"/>
    </location>
</feature>
<dbReference type="EMBL" id="CAJEWN010000560">
    <property type="protein sequence ID" value="CAD2185785.1"/>
    <property type="molecule type" value="Genomic_DNA"/>
</dbReference>
<dbReference type="AlphaFoldDB" id="A0A6V7WFP5"/>
<gene>
    <name evidence="2" type="ORF">MENT_LOCUS38234</name>
</gene>
<keyword evidence="1" id="KW-0812">Transmembrane</keyword>
<keyword evidence="1" id="KW-0472">Membrane</keyword>
<evidence type="ECO:0000256" key="1">
    <source>
        <dbReference type="SAM" id="Phobius"/>
    </source>
</evidence>
<evidence type="ECO:0000313" key="3">
    <source>
        <dbReference type="Proteomes" id="UP000580250"/>
    </source>
</evidence>
<comment type="caution">
    <text evidence="2">The sequence shown here is derived from an EMBL/GenBank/DDBJ whole genome shotgun (WGS) entry which is preliminary data.</text>
</comment>
<name>A0A6V7WFP5_MELEN</name>
<accession>A0A6V7WFP5</accession>
<sequence>MRKTSIQQKNRRLIRALIIIVIFNVGGFYIVRIFKYFILSYKLSEMNSLFIRKAVCTLLYVSITANAPVLYFIR</sequence>